<keyword evidence="3" id="KW-1185">Reference proteome</keyword>
<organism evidence="2 3">
    <name type="scientific">Halorubrum californiense DSM 19288</name>
    <dbReference type="NCBI Taxonomy" id="1227465"/>
    <lineage>
        <taxon>Archaea</taxon>
        <taxon>Methanobacteriati</taxon>
        <taxon>Methanobacteriota</taxon>
        <taxon>Stenosarchaea group</taxon>
        <taxon>Halobacteria</taxon>
        <taxon>Halobacteriales</taxon>
        <taxon>Haloferacaceae</taxon>
        <taxon>Halorubrum</taxon>
    </lineage>
</organism>
<evidence type="ECO:0000313" key="2">
    <source>
        <dbReference type="EMBL" id="ELZ45898.1"/>
    </source>
</evidence>
<gene>
    <name evidence="2" type="ORF">C463_05690</name>
</gene>
<evidence type="ECO:0000313" key="3">
    <source>
        <dbReference type="Proteomes" id="UP000011586"/>
    </source>
</evidence>
<comment type="caution">
    <text evidence="2">The sequence shown here is derived from an EMBL/GenBank/DDBJ whole genome shotgun (WGS) entry which is preliminary data.</text>
</comment>
<dbReference type="STRING" id="1227465.C463_05690"/>
<evidence type="ECO:0000259" key="1">
    <source>
        <dbReference type="Pfam" id="PF24348"/>
    </source>
</evidence>
<reference evidence="2 3" key="1">
    <citation type="journal article" date="2014" name="PLoS Genet.">
        <title>Phylogenetically driven sequencing of extremely halophilic archaea reveals strategies for static and dynamic osmo-response.</title>
        <authorList>
            <person name="Becker E.A."/>
            <person name="Seitzer P.M."/>
            <person name="Tritt A."/>
            <person name="Larsen D."/>
            <person name="Krusor M."/>
            <person name="Yao A.I."/>
            <person name="Wu D."/>
            <person name="Madern D."/>
            <person name="Eisen J.A."/>
            <person name="Darling A.E."/>
            <person name="Facciotti M.T."/>
        </authorList>
    </citation>
    <scope>NUCLEOTIDE SEQUENCE [LARGE SCALE GENOMIC DNA]</scope>
    <source>
        <strain evidence="2 3">DSM 19288</strain>
    </source>
</reference>
<protein>
    <recommendedName>
        <fullName evidence="1">DUF7508 domain-containing protein</fullName>
    </recommendedName>
</protein>
<dbReference type="Pfam" id="PF24348">
    <property type="entry name" value="DUF7508"/>
    <property type="match status" value="1"/>
</dbReference>
<sequence length="99" mass="11013">MSLAKPWRDLDRSTVGSAPDRYALYELGDADGDTVGFGTGVLRDELKEAVAYGDAAKVRWELADSPDHAERLLADHVEGWGYQTRGNDRQTKVPRPPRE</sequence>
<proteinExistence type="predicted"/>
<feature type="domain" description="DUF7508" evidence="1">
    <location>
        <begin position="1"/>
        <end position="78"/>
    </location>
</feature>
<dbReference type="EMBL" id="AOJK01000025">
    <property type="protein sequence ID" value="ELZ45898.1"/>
    <property type="molecule type" value="Genomic_DNA"/>
</dbReference>
<dbReference type="PATRIC" id="fig|1227465.4.peg.1117"/>
<accession>M0EFP7</accession>
<name>M0EFP7_9EURY</name>
<dbReference type="Proteomes" id="UP000011586">
    <property type="component" value="Unassembled WGS sequence"/>
</dbReference>
<dbReference type="InterPro" id="IPR055930">
    <property type="entry name" value="DUF7508"/>
</dbReference>
<dbReference type="AlphaFoldDB" id="M0EFP7"/>